<protein>
    <submittedName>
        <fullName evidence="1">Uncharacterized protein</fullName>
    </submittedName>
</protein>
<keyword evidence="2" id="KW-1185">Reference proteome</keyword>
<dbReference type="AlphaFoldDB" id="A0A4Y2CI38"/>
<reference evidence="1 2" key="1">
    <citation type="journal article" date="2019" name="Sci. Rep.">
        <title>Orb-weaving spider Araneus ventricosus genome elucidates the spidroin gene catalogue.</title>
        <authorList>
            <person name="Kono N."/>
            <person name="Nakamura H."/>
            <person name="Ohtoshi R."/>
            <person name="Moran D.A.P."/>
            <person name="Shinohara A."/>
            <person name="Yoshida Y."/>
            <person name="Fujiwara M."/>
            <person name="Mori M."/>
            <person name="Tomita M."/>
            <person name="Arakawa K."/>
        </authorList>
    </citation>
    <scope>NUCLEOTIDE SEQUENCE [LARGE SCALE GENOMIC DNA]</scope>
</reference>
<gene>
    <name evidence="1" type="ORF">AVEN_203175_1</name>
</gene>
<comment type="caution">
    <text evidence="1">The sequence shown here is derived from an EMBL/GenBank/DDBJ whole genome shotgun (WGS) entry which is preliminary data.</text>
</comment>
<evidence type="ECO:0000313" key="1">
    <source>
        <dbReference type="EMBL" id="GBM03604.1"/>
    </source>
</evidence>
<evidence type="ECO:0000313" key="2">
    <source>
        <dbReference type="Proteomes" id="UP000499080"/>
    </source>
</evidence>
<accession>A0A4Y2CI38</accession>
<organism evidence="1 2">
    <name type="scientific">Araneus ventricosus</name>
    <name type="common">Orbweaver spider</name>
    <name type="synonym">Epeira ventricosa</name>
    <dbReference type="NCBI Taxonomy" id="182803"/>
    <lineage>
        <taxon>Eukaryota</taxon>
        <taxon>Metazoa</taxon>
        <taxon>Ecdysozoa</taxon>
        <taxon>Arthropoda</taxon>
        <taxon>Chelicerata</taxon>
        <taxon>Arachnida</taxon>
        <taxon>Araneae</taxon>
        <taxon>Araneomorphae</taxon>
        <taxon>Entelegynae</taxon>
        <taxon>Araneoidea</taxon>
        <taxon>Araneidae</taxon>
        <taxon>Araneus</taxon>
    </lineage>
</organism>
<sequence>MPSSRTPVFSNVLMPYLFIRPSFFEQLHPNGQNPLCVQQISIKRNYIHFTEAVRALAPVGSFSPQLAMPPFRKAVTAPRMLLELPFPSYLL</sequence>
<name>A0A4Y2CI38_ARAVE</name>
<dbReference type="Proteomes" id="UP000499080">
    <property type="component" value="Unassembled WGS sequence"/>
</dbReference>
<dbReference type="EMBL" id="BGPR01000193">
    <property type="protein sequence ID" value="GBM03604.1"/>
    <property type="molecule type" value="Genomic_DNA"/>
</dbReference>
<proteinExistence type="predicted"/>